<reference evidence="2 3" key="1">
    <citation type="journal article" date="2013" name="PLoS ONE">
        <title>Genomic and secretomic analyses reveal unique features of the lignocellulolytic enzyme system of Penicillium decumbens.</title>
        <authorList>
            <person name="Liu G."/>
            <person name="Zhang L."/>
            <person name="Wei X."/>
            <person name="Zou G."/>
            <person name="Qin Y."/>
            <person name="Ma L."/>
            <person name="Li J."/>
            <person name="Zheng H."/>
            <person name="Wang S."/>
            <person name="Wang C."/>
            <person name="Xun L."/>
            <person name="Zhao G.-P."/>
            <person name="Zhou Z."/>
            <person name="Qu Y."/>
        </authorList>
    </citation>
    <scope>NUCLEOTIDE SEQUENCE [LARGE SCALE GENOMIC DNA]</scope>
    <source>
        <strain evidence="3">114-2 / CGMCC 5302</strain>
    </source>
</reference>
<keyword evidence="3" id="KW-1185">Reference proteome</keyword>
<dbReference type="HOGENOM" id="CLU_1627656_0_0_1"/>
<dbReference type="eggNOG" id="KOG1208">
    <property type="taxonomic scope" value="Eukaryota"/>
</dbReference>
<evidence type="ECO:0000256" key="1">
    <source>
        <dbReference type="SAM" id="Phobius"/>
    </source>
</evidence>
<name>S7ZM20_PENO1</name>
<evidence type="ECO:0008006" key="4">
    <source>
        <dbReference type="Google" id="ProtNLM"/>
    </source>
</evidence>
<dbReference type="OrthoDB" id="191139at2759"/>
<dbReference type="STRING" id="933388.S7ZM20"/>
<sequence>MTQAARTIKGLTIPIDGLVCYPTVMTAEWEKTADGIESHFQKKNYLAYFVFVNSLLEALSVGAWVVLLTSSVRREAPAPRWEDINFASMFANIQYVKSLAQICTDESIAVFSANPGNRSGALLDNCEAITLPNLDFPRGESSAKTLWKQSEVLIEAVGLSQTV</sequence>
<dbReference type="EMBL" id="KB644413">
    <property type="protein sequence ID" value="EPS31349.1"/>
    <property type="molecule type" value="Genomic_DNA"/>
</dbReference>
<dbReference type="AlphaFoldDB" id="S7ZM20"/>
<evidence type="ECO:0000313" key="2">
    <source>
        <dbReference type="EMBL" id="EPS31349.1"/>
    </source>
</evidence>
<organism evidence="2 3">
    <name type="scientific">Penicillium oxalicum (strain 114-2 / CGMCC 5302)</name>
    <name type="common">Penicillium decumbens</name>
    <dbReference type="NCBI Taxonomy" id="933388"/>
    <lineage>
        <taxon>Eukaryota</taxon>
        <taxon>Fungi</taxon>
        <taxon>Dikarya</taxon>
        <taxon>Ascomycota</taxon>
        <taxon>Pezizomycotina</taxon>
        <taxon>Eurotiomycetes</taxon>
        <taxon>Eurotiomycetidae</taxon>
        <taxon>Eurotiales</taxon>
        <taxon>Aspergillaceae</taxon>
        <taxon>Penicillium</taxon>
    </lineage>
</organism>
<proteinExistence type="predicted"/>
<gene>
    <name evidence="2" type="ORF">PDE_06304</name>
</gene>
<dbReference type="InterPro" id="IPR036291">
    <property type="entry name" value="NAD(P)-bd_dom_sf"/>
</dbReference>
<evidence type="ECO:0000313" key="3">
    <source>
        <dbReference type="Proteomes" id="UP000019376"/>
    </source>
</evidence>
<keyword evidence="1" id="KW-1133">Transmembrane helix</keyword>
<feature type="transmembrane region" description="Helical" evidence="1">
    <location>
        <begin position="45"/>
        <end position="67"/>
    </location>
</feature>
<dbReference type="PhylomeDB" id="S7ZM20"/>
<dbReference type="Proteomes" id="UP000019376">
    <property type="component" value="Unassembled WGS sequence"/>
</dbReference>
<accession>S7ZM20</accession>
<keyword evidence="1" id="KW-0812">Transmembrane</keyword>
<keyword evidence="1" id="KW-0472">Membrane</keyword>
<protein>
    <recommendedName>
        <fullName evidence="4">Ketoreductase (KR) domain-containing protein</fullName>
    </recommendedName>
</protein>
<dbReference type="Gene3D" id="3.40.50.720">
    <property type="entry name" value="NAD(P)-binding Rossmann-like Domain"/>
    <property type="match status" value="1"/>
</dbReference>
<dbReference type="SUPFAM" id="SSF51735">
    <property type="entry name" value="NAD(P)-binding Rossmann-fold domains"/>
    <property type="match status" value="1"/>
</dbReference>